<organism evidence="1 2">
    <name type="scientific">Cetraspora pellucida</name>
    <dbReference type="NCBI Taxonomy" id="1433469"/>
    <lineage>
        <taxon>Eukaryota</taxon>
        <taxon>Fungi</taxon>
        <taxon>Fungi incertae sedis</taxon>
        <taxon>Mucoromycota</taxon>
        <taxon>Glomeromycotina</taxon>
        <taxon>Glomeromycetes</taxon>
        <taxon>Diversisporales</taxon>
        <taxon>Gigasporaceae</taxon>
        <taxon>Cetraspora</taxon>
    </lineage>
</organism>
<keyword evidence="2" id="KW-1185">Reference proteome</keyword>
<evidence type="ECO:0000313" key="2">
    <source>
        <dbReference type="Proteomes" id="UP000789759"/>
    </source>
</evidence>
<protein>
    <submittedName>
        <fullName evidence="1">19486_t:CDS:1</fullName>
    </submittedName>
</protein>
<dbReference type="EMBL" id="CAJVQA010017010">
    <property type="protein sequence ID" value="CAG8746368.1"/>
    <property type="molecule type" value="Genomic_DNA"/>
</dbReference>
<name>A0A9N9NND6_9GLOM</name>
<reference evidence="1" key="1">
    <citation type="submission" date="2021-06" db="EMBL/GenBank/DDBJ databases">
        <authorList>
            <person name="Kallberg Y."/>
            <person name="Tangrot J."/>
            <person name="Rosling A."/>
        </authorList>
    </citation>
    <scope>NUCLEOTIDE SEQUENCE</scope>
    <source>
        <strain evidence="1">FL966</strain>
    </source>
</reference>
<gene>
    <name evidence="1" type="ORF">CPELLU_LOCUS14401</name>
</gene>
<feature type="non-terminal residue" evidence="1">
    <location>
        <position position="1"/>
    </location>
</feature>
<comment type="caution">
    <text evidence="1">The sequence shown here is derived from an EMBL/GenBank/DDBJ whole genome shotgun (WGS) entry which is preliminary data.</text>
</comment>
<accession>A0A9N9NND6</accession>
<sequence length="98" mass="11070">AEATSLDPLAPERTNKAIVKIALYNAINYYWEVPSKEGMLAALLDPWCKALKFASESLKSQTYNSLSSMFQLNNAQVVKISDYIGIPEISYDQCLFEW</sequence>
<dbReference type="Proteomes" id="UP000789759">
    <property type="component" value="Unassembled WGS sequence"/>
</dbReference>
<dbReference type="OrthoDB" id="2441133at2759"/>
<evidence type="ECO:0000313" key="1">
    <source>
        <dbReference type="EMBL" id="CAG8746368.1"/>
    </source>
</evidence>
<proteinExistence type="predicted"/>
<dbReference type="AlphaFoldDB" id="A0A9N9NND6"/>